<keyword evidence="4 11" id="KW-0812">Transmembrane</keyword>
<keyword evidence="3 11" id="KW-0894">Sodium channel</keyword>
<evidence type="ECO:0000256" key="2">
    <source>
        <dbReference type="ARBA" id="ARBA00022448"/>
    </source>
</evidence>
<dbReference type="PRINTS" id="PR01078">
    <property type="entry name" value="AMINACHANNEL"/>
</dbReference>
<name>A0A8B8B9G0_CRAVI</name>
<sequence>MMRVHCSCGAAYCTSNTYVPVQTHRGQNKEHMKFSPLGKFNYFHDHLKMPPNDSRRKTHKTAMAIVQELGSESNAHGLAKIAMSRKTKRKVMWSLLVIIGFTAAAIHLSFLVIKYLQYNVVEVSEMKDGMPVEFPSVTICNTQAMSLTKLKQRMNEIPDINNWINFIYNAKFGEHFARVESIQGFYENLFQEAHNVGHEIKDTLLHCRFNQRPCYPHNFTQYFDGKNYYNCYTFNSKLGNEGMQYMHTTGPQHGLSIVMALDNDDPPLGGYGVYNQESNIEHTAGLRVQVHAPETMPSPMDHGFDIPPGYSSSVGLKAVMNSRKAYPYGNCTYDRLTRFPKYRNTIFSCFQLCKQEIVIRECQCRTSGLPSTPEQQNLSYCGTFHHWQTLFNQLKRTGTFNKTHLYNQRLDCEVKILHRLSNDRSYEAKCECFQPCQETSYQKSISLSYWPLEFYQYNALQTFYDILEDSKRINNSFMAEAYYNLHEIIKKYEPLAQNMTEENQQQILHSNIPMSERQKQARATQLIHQNLLRLNVYLEDLSVIEFKQMADYDIADLLSDIGGTLGLWMGISILTIMELVELAIRLVAILFKSENRYPDHNDDHGSANGILEHASERTIYPHDTYGPFSQPEFQSFEKNDYGRTTNELPPDSPI</sequence>
<evidence type="ECO:0000313" key="14">
    <source>
        <dbReference type="Proteomes" id="UP000694844"/>
    </source>
</evidence>
<evidence type="ECO:0000313" key="15">
    <source>
        <dbReference type="RefSeq" id="XP_022300060.1"/>
    </source>
</evidence>
<dbReference type="GO" id="GO:0015280">
    <property type="term" value="F:ligand-gated sodium channel activity"/>
    <property type="evidence" value="ECO:0007669"/>
    <property type="project" value="TreeGrafter"/>
</dbReference>
<keyword evidence="8 13" id="KW-0472">Membrane</keyword>
<keyword evidence="7 11" id="KW-0406">Ion transport</keyword>
<proteinExistence type="inferred from homology"/>
<keyword evidence="9 11" id="KW-0739">Sodium transport</keyword>
<dbReference type="KEGG" id="cvn:111108453"/>
<evidence type="ECO:0000256" key="9">
    <source>
        <dbReference type="ARBA" id="ARBA00023201"/>
    </source>
</evidence>
<comment type="similarity">
    <text evidence="11">Belongs to the amiloride-sensitive sodium channel (TC 1.A.6) family.</text>
</comment>
<protein>
    <submittedName>
        <fullName evidence="15">FMRFamide-activated amiloride-sensitive sodium channel-like isoform X1</fullName>
    </submittedName>
</protein>
<accession>A0A8B8B9G0</accession>
<keyword evidence="6" id="KW-0915">Sodium</keyword>
<evidence type="ECO:0000256" key="1">
    <source>
        <dbReference type="ARBA" id="ARBA00004141"/>
    </source>
</evidence>
<gene>
    <name evidence="15" type="primary">LOC111108453</name>
</gene>
<dbReference type="AlphaFoldDB" id="A0A8B8B9G0"/>
<dbReference type="GO" id="GO:0005886">
    <property type="term" value="C:plasma membrane"/>
    <property type="evidence" value="ECO:0007669"/>
    <property type="project" value="TreeGrafter"/>
</dbReference>
<evidence type="ECO:0000256" key="11">
    <source>
        <dbReference type="RuleBase" id="RU000679"/>
    </source>
</evidence>
<evidence type="ECO:0000256" key="10">
    <source>
        <dbReference type="ARBA" id="ARBA00023303"/>
    </source>
</evidence>
<dbReference type="GeneID" id="111108453"/>
<evidence type="ECO:0000256" key="5">
    <source>
        <dbReference type="ARBA" id="ARBA00022989"/>
    </source>
</evidence>
<dbReference type="InterPro" id="IPR001873">
    <property type="entry name" value="ENaC"/>
</dbReference>
<dbReference type="PANTHER" id="PTHR11690">
    <property type="entry name" value="AMILORIDE-SENSITIVE SODIUM CHANNEL-RELATED"/>
    <property type="match status" value="1"/>
</dbReference>
<organism evidence="14 15">
    <name type="scientific">Crassostrea virginica</name>
    <name type="common">Eastern oyster</name>
    <dbReference type="NCBI Taxonomy" id="6565"/>
    <lineage>
        <taxon>Eukaryota</taxon>
        <taxon>Metazoa</taxon>
        <taxon>Spiralia</taxon>
        <taxon>Lophotrochozoa</taxon>
        <taxon>Mollusca</taxon>
        <taxon>Bivalvia</taxon>
        <taxon>Autobranchia</taxon>
        <taxon>Pteriomorphia</taxon>
        <taxon>Ostreida</taxon>
        <taxon>Ostreoidea</taxon>
        <taxon>Ostreidae</taxon>
        <taxon>Crassostrea</taxon>
    </lineage>
</organism>
<dbReference type="PANTHER" id="PTHR11690:SF248">
    <property type="entry name" value="PICKPOCKET 17, ISOFORM A"/>
    <property type="match status" value="1"/>
</dbReference>
<evidence type="ECO:0000256" key="8">
    <source>
        <dbReference type="ARBA" id="ARBA00023136"/>
    </source>
</evidence>
<dbReference type="OrthoDB" id="6021021at2759"/>
<keyword evidence="2 11" id="KW-0813">Transport</keyword>
<evidence type="ECO:0000256" key="4">
    <source>
        <dbReference type="ARBA" id="ARBA00022692"/>
    </source>
</evidence>
<keyword evidence="10 11" id="KW-0407">Ion channel</keyword>
<evidence type="ECO:0000256" key="3">
    <source>
        <dbReference type="ARBA" id="ARBA00022461"/>
    </source>
</evidence>
<keyword evidence="5 13" id="KW-1133">Transmembrane helix</keyword>
<reference evidence="15" key="1">
    <citation type="submission" date="2025-08" db="UniProtKB">
        <authorList>
            <consortium name="RefSeq"/>
        </authorList>
    </citation>
    <scope>IDENTIFICATION</scope>
    <source>
        <tissue evidence="15">Whole sample</tissue>
    </source>
</reference>
<dbReference type="Gene3D" id="1.10.287.770">
    <property type="entry name" value="YojJ-like"/>
    <property type="match status" value="1"/>
</dbReference>
<dbReference type="Pfam" id="PF00858">
    <property type="entry name" value="ASC"/>
    <property type="match status" value="1"/>
</dbReference>
<keyword evidence="14" id="KW-1185">Reference proteome</keyword>
<feature type="transmembrane region" description="Helical" evidence="13">
    <location>
        <begin position="93"/>
        <end position="116"/>
    </location>
</feature>
<comment type="subcellular location">
    <subcellularLocation>
        <location evidence="1">Membrane</location>
        <topology evidence="1">Multi-pass membrane protein</topology>
    </subcellularLocation>
</comment>
<evidence type="ECO:0000256" key="12">
    <source>
        <dbReference type="SAM" id="MobiDB-lite"/>
    </source>
</evidence>
<dbReference type="Proteomes" id="UP000694844">
    <property type="component" value="Chromosome 8"/>
</dbReference>
<evidence type="ECO:0000256" key="13">
    <source>
        <dbReference type="SAM" id="Phobius"/>
    </source>
</evidence>
<dbReference type="RefSeq" id="XP_022300060.1">
    <property type="nucleotide sequence ID" value="XM_022444352.1"/>
</dbReference>
<evidence type="ECO:0000256" key="7">
    <source>
        <dbReference type="ARBA" id="ARBA00023065"/>
    </source>
</evidence>
<evidence type="ECO:0000256" key="6">
    <source>
        <dbReference type="ARBA" id="ARBA00023053"/>
    </source>
</evidence>
<feature type="region of interest" description="Disordered" evidence="12">
    <location>
        <begin position="626"/>
        <end position="654"/>
    </location>
</feature>
<dbReference type="Gene3D" id="2.60.470.10">
    <property type="entry name" value="Acid-sensing ion channels like domains"/>
    <property type="match status" value="1"/>
</dbReference>